<gene>
    <name evidence="2" type="ORF">N657DRAFT_681461</name>
</gene>
<reference evidence="2" key="1">
    <citation type="journal article" date="2023" name="Mol. Phylogenet. Evol.">
        <title>Genome-scale phylogeny and comparative genomics of the fungal order Sordariales.</title>
        <authorList>
            <person name="Hensen N."/>
            <person name="Bonometti L."/>
            <person name="Westerberg I."/>
            <person name="Brannstrom I.O."/>
            <person name="Guillou S."/>
            <person name="Cros-Aarteil S."/>
            <person name="Calhoun S."/>
            <person name="Haridas S."/>
            <person name="Kuo A."/>
            <person name="Mondo S."/>
            <person name="Pangilinan J."/>
            <person name="Riley R."/>
            <person name="LaButti K."/>
            <person name="Andreopoulos B."/>
            <person name="Lipzen A."/>
            <person name="Chen C."/>
            <person name="Yan M."/>
            <person name="Daum C."/>
            <person name="Ng V."/>
            <person name="Clum A."/>
            <person name="Steindorff A."/>
            <person name="Ohm R.A."/>
            <person name="Martin F."/>
            <person name="Silar P."/>
            <person name="Natvig D.O."/>
            <person name="Lalanne C."/>
            <person name="Gautier V."/>
            <person name="Ament-Velasquez S.L."/>
            <person name="Kruys A."/>
            <person name="Hutchinson M.I."/>
            <person name="Powell A.J."/>
            <person name="Barry K."/>
            <person name="Miller A.N."/>
            <person name="Grigoriev I.V."/>
            <person name="Debuchy R."/>
            <person name="Gladieux P."/>
            <person name="Hiltunen Thoren M."/>
            <person name="Johannesson H."/>
        </authorList>
    </citation>
    <scope>NUCLEOTIDE SEQUENCE</scope>
    <source>
        <strain evidence="2">CBS 731.68</strain>
    </source>
</reference>
<keyword evidence="3" id="KW-1185">Reference proteome</keyword>
<dbReference type="Proteomes" id="UP001302602">
    <property type="component" value="Unassembled WGS sequence"/>
</dbReference>
<organism evidence="2 3">
    <name type="scientific">Parathielavia appendiculata</name>
    <dbReference type="NCBI Taxonomy" id="2587402"/>
    <lineage>
        <taxon>Eukaryota</taxon>
        <taxon>Fungi</taxon>
        <taxon>Dikarya</taxon>
        <taxon>Ascomycota</taxon>
        <taxon>Pezizomycotina</taxon>
        <taxon>Sordariomycetes</taxon>
        <taxon>Sordariomycetidae</taxon>
        <taxon>Sordariales</taxon>
        <taxon>Chaetomiaceae</taxon>
        <taxon>Parathielavia</taxon>
    </lineage>
</organism>
<reference evidence="2" key="2">
    <citation type="submission" date="2023-05" db="EMBL/GenBank/DDBJ databases">
        <authorList>
            <consortium name="Lawrence Berkeley National Laboratory"/>
            <person name="Steindorff A."/>
            <person name="Hensen N."/>
            <person name="Bonometti L."/>
            <person name="Westerberg I."/>
            <person name="Brannstrom I.O."/>
            <person name="Guillou S."/>
            <person name="Cros-Aarteil S."/>
            <person name="Calhoun S."/>
            <person name="Haridas S."/>
            <person name="Kuo A."/>
            <person name="Mondo S."/>
            <person name="Pangilinan J."/>
            <person name="Riley R."/>
            <person name="Labutti K."/>
            <person name="Andreopoulos B."/>
            <person name="Lipzen A."/>
            <person name="Chen C."/>
            <person name="Yanf M."/>
            <person name="Daum C."/>
            <person name="Ng V."/>
            <person name="Clum A."/>
            <person name="Ohm R."/>
            <person name="Martin F."/>
            <person name="Silar P."/>
            <person name="Natvig D."/>
            <person name="Lalanne C."/>
            <person name="Gautier V."/>
            <person name="Ament-Velasquez S.L."/>
            <person name="Kruys A."/>
            <person name="Hutchinson M.I."/>
            <person name="Powell A.J."/>
            <person name="Barry K."/>
            <person name="Miller A.N."/>
            <person name="Grigoriev I.V."/>
            <person name="Debuchy R."/>
            <person name="Gladieux P."/>
            <person name="Thoren M.H."/>
            <person name="Johannesson H."/>
        </authorList>
    </citation>
    <scope>NUCLEOTIDE SEQUENCE</scope>
    <source>
        <strain evidence="2">CBS 731.68</strain>
    </source>
</reference>
<evidence type="ECO:0000313" key="2">
    <source>
        <dbReference type="EMBL" id="KAK4123357.1"/>
    </source>
</evidence>
<evidence type="ECO:0000256" key="1">
    <source>
        <dbReference type="SAM" id="MobiDB-lite"/>
    </source>
</evidence>
<dbReference type="GeneID" id="87833158"/>
<feature type="region of interest" description="Disordered" evidence="1">
    <location>
        <begin position="87"/>
        <end position="106"/>
    </location>
</feature>
<proteinExistence type="predicted"/>
<sequence>MPFLNLARPLNSAMEDNNYHRYYVKDHYEEQFEQAGLGRSDCTAAAEIEWNPPTGKQYRWGFLRLEVEVVVTELEGPVDLGDLIVGEGTGGGGGDNASSAGVVLGG</sequence>
<name>A0AAN6TZ17_9PEZI</name>
<comment type="caution">
    <text evidence="2">The sequence shown here is derived from an EMBL/GenBank/DDBJ whole genome shotgun (WGS) entry which is preliminary data.</text>
</comment>
<dbReference type="RefSeq" id="XP_062647128.1">
    <property type="nucleotide sequence ID" value="XM_062796390.1"/>
</dbReference>
<dbReference type="EMBL" id="MU853229">
    <property type="protein sequence ID" value="KAK4123357.1"/>
    <property type="molecule type" value="Genomic_DNA"/>
</dbReference>
<dbReference type="AlphaFoldDB" id="A0AAN6TZ17"/>
<accession>A0AAN6TZ17</accession>
<protein>
    <submittedName>
        <fullName evidence="2">Uncharacterized protein</fullName>
    </submittedName>
</protein>
<evidence type="ECO:0000313" key="3">
    <source>
        <dbReference type="Proteomes" id="UP001302602"/>
    </source>
</evidence>